<dbReference type="SUPFAM" id="SSF48317">
    <property type="entry name" value="Acid phosphatase/Vanadium-dependent haloperoxidase"/>
    <property type="match status" value="1"/>
</dbReference>
<reference evidence="3 4" key="1">
    <citation type="submission" date="2023-09" db="EMBL/GenBank/DDBJ databases">
        <title>Whole genome shotgun sequencing (WGS) of Bosea sp. ZW T0_25, isolated from stored onions (Allium cepa).</title>
        <authorList>
            <person name="Stoll D.A."/>
            <person name="Huch M."/>
        </authorList>
    </citation>
    <scope>NUCLEOTIDE SEQUENCE [LARGE SCALE GENOMIC DNA]</scope>
    <source>
        <strain evidence="3 4">ZW T0_25</strain>
    </source>
</reference>
<keyword evidence="1" id="KW-0732">Signal</keyword>
<evidence type="ECO:0000313" key="3">
    <source>
        <dbReference type="EMBL" id="MDU0341914.1"/>
    </source>
</evidence>
<organism evidence="3 4">
    <name type="scientific">Bosea rubneri</name>
    <dbReference type="NCBI Taxonomy" id="3075434"/>
    <lineage>
        <taxon>Bacteria</taxon>
        <taxon>Pseudomonadati</taxon>
        <taxon>Pseudomonadota</taxon>
        <taxon>Alphaproteobacteria</taxon>
        <taxon>Hyphomicrobiales</taxon>
        <taxon>Boseaceae</taxon>
        <taxon>Bosea</taxon>
    </lineage>
</organism>
<sequence>MMRARSFANTLALSGLMLALAAAAPAQAQQRPYLIWLDAAKIDVAKVIGLPPGQNSPEAKAEFEEVQAISGARTPEREKAAIADQYQTLSAFLNGIDHAYVENTHREVRLLMREAQIELSILLKSVNRLTNRTRPFLMWSKVRIKPCPGGRPSGTSFPSAHAATAALYATLLSEAVPELADKFEARVKSYNESRLVCGFHFRSDLEAGDKIGRVVGKALLADPTFRVRYNETLPEIRLAFGLK</sequence>
<dbReference type="InterPro" id="IPR000326">
    <property type="entry name" value="PAP2/HPO"/>
</dbReference>
<dbReference type="Proteomes" id="UP001254257">
    <property type="component" value="Unassembled WGS sequence"/>
</dbReference>
<dbReference type="RefSeq" id="WP_316019718.1">
    <property type="nucleotide sequence ID" value="NZ_JAWDID010000030.1"/>
</dbReference>
<accession>A0ABU3SAY7</accession>
<gene>
    <name evidence="3" type="ORF">RKE40_18600</name>
</gene>
<keyword evidence="4" id="KW-1185">Reference proteome</keyword>
<name>A0ABU3SAY7_9HYPH</name>
<feature type="domain" description="Phosphatidic acid phosphatase type 2/haloperoxidase" evidence="2">
    <location>
        <begin position="128"/>
        <end position="221"/>
    </location>
</feature>
<protein>
    <submittedName>
        <fullName evidence="3">Phosphatase PAP2 family protein</fullName>
    </submittedName>
</protein>
<evidence type="ECO:0000256" key="1">
    <source>
        <dbReference type="SAM" id="SignalP"/>
    </source>
</evidence>
<feature type="chain" id="PRO_5045686008" evidence="1">
    <location>
        <begin position="29"/>
        <end position="243"/>
    </location>
</feature>
<feature type="signal peptide" evidence="1">
    <location>
        <begin position="1"/>
        <end position="28"/>
    </location>
</feature>
<proteinExistence type="predicted"/>
<comment type="caution">
    <text evidence="3">The sequence shown here is derived from an EMBL/GenBank/DDBJ whole genome shotgun (WGS) entry which is preliminary data.</text>
</comment>
<dbReference type="EMBL" id="JAWDID010000030">
    <property type="protein sequence ID" value="MDU0341914.1"/>
    <property type="molecule type" value="Genomic_DNA"/>
</dbReference>
<dbReference type="InterPro" id="IPR036938">
    <property type="entry name" value="PAP2/HPO_sf"/>
</dbReference>
<evidence type="ECO:0000313" key="4">
    <source>
        <dbReference type="Proteomes" id="UP001254257"/>
    </source>
</evidence>
<dbReference type="Pfam" id="PF01569">
    <property type="entry name" value="PAP2"/>
    <property type="match status" value="1"/>
</dbReference>
<evidence type="ECO:0000259" key="2">
    <source>
        <dbReference type="Pfam" id="PF01569"/>
    </source>
</evidence>
<dbReference type="Gene3D" id="1.20.144.10">
    <property type="entry name" value="Phosphatidic acid phosphatase type 2/haloperoxidase"/>
    <property type="match status" value="1"/>
</dbReference>